<comment type="caution">
    <text evidence="1">The sequence shown here is derived from an EMBL/GenBank/DDBJ whole genome shotgun (WGS) entry which is preliminary data.</text>
</comment>
<protein>
    <submittedName>
        <fullName evidence="1">Uncharacterized protein</fullName>
    </submittedName>
</protein>
<dbReference type="EMBL" id="JABBNI010000017">
    <property type="protein sequence ID" value="NMM63028.1"/>
    <property type="molecule type" value="Genomic_DNA"/>
</dbReference>
<name>A0A7Y0EGH4_9CLOT</name>
<sequence>MKSDIWLNKGYKKGYETEITQKISYHIWTNQNDEPIGVTIDFEYANDVHYELNYEDWILFLQKLLHITVPSAFDEVLRNSFSKADYLSFEEELTKNEIEFSKIVYY</sequence>
<dbReference type="Proteomes" id="UP000537131">
    <property type="component" value="Unassembled WGS sequence"/>
</dbReference>
<gene>
    <name evidence="1" type="ORF">HBE96_10005</name>
</gene>
<evidence type="ECO:0000313" key="1">
    <source>
        <dbReference type="EMBL" id="NMM63028.1"/>
    </source>
</evidence>
<keyword evidence="2" id="KW-1185">Reference proteome</keyword>
<evidence type="ECO:0000313" key="2">
    <source>
        <dbReference type="Proteomes" id="UP000537131"/>
    </source>
</evidence>
<accession>A0A7Y0EGH4</accession>
<dbReference type="AlphaFoldDB" id="A0A7Y0EGH4"/>
<dbReference type="RefSeq" id="WP_169297634.1">
    <property type="nucleotide sequence ID" value="NZ_JABBNI010000017.1"/>
</dbReference>
<proteinExistence type="predicted"/>
<organism evidence="1 2">
    <name type="scientific">Clostridium muellerianum</name>
    <dbReference type="NCBI Taxonomy" id="2716538"/>
    <lineage>
        <taxon>Bacteria</taxon>
        <taxon>Bacillati</taxon>
        <taxon>Bacillota</taxon>
        <taxon>Clostridia</taxon>
        <taxon>Eubacteriales</taxon>
        <taxon>Clostridiaceae</taxon>
        <taxon>Clostridium</taxon>
    </lineage>
</organism>
<reference evidence="1 2" key="1">
    <citation type="submission" date="2020-06" db="EMBL/GenBank/DDBJ databases">
        <title>Complete Genome Sequence of Clostridium muelleri sp. nov. P21T, an Acid-Alcohol Producing Acetogen Isolated from Old Hay.</title>
        <authorList>
            <person name="Duncan K.E."/>
            <person name="Tanner R.S."/>
        </authorList>
    </citation>
    <scope>NUCLEOTIDE SEQUENCE [LARGE SCALE GENOMIC DNA]</scope>
    <source>
        <strain evidence="1 2">P21</strain>
    </source>
</reference>